<keyword evidence="3" id="KW-1185">Reference proteome</keyword>
<comment type="caution">
    <text evidence="2">The sequence shown here is derived from an EMBL/GenBank/DDBJ whole genome shotgun (WGS) entry which is preliminary data.</text>
</comment>
<organism evidence="2 3">
    <name type="scientific">Pseudohoeflea suaedae</name>
    <dbReference type="NCBI Taxonomy" id="877384"/>
    <lineage>
        <taxon>Bacteria</taxon>
        <taxon>Pseudomonadati</taxon>
        <taxon>Pseudomonadota</taxon>
        <taxon>Alphaproteobacteria</taxon>
        <taxon>Hyphomicrobiales</taxon>
        <taxon>Rhizobiaceae</taxon>
        <taxon>Pseudohoeflea</taxon>
    </lineage>
</organism>
<feature type="transmembrane region" description="Helical" evidence="1">
    <location>
        <begin position="15"/>
        <end position="32"/>
    </location>
</feature>
<evidence type="ECO:0000313" key="3">
    <source>
        <dbReference type="Proteomes" id="UP000295131"/>
    </source>
</evidence>
<dbReference type="EMBL" id="SMSI01000001">
    <property type="protein sequence ID" value="TDH38379.1"/>
    <property type="molecule type" value="Genomic_DNA"/>
</dbReference>
<gene>
    <name evidence="2" type="ORF">E2A64_04505</name>
</gene>
<keyword evidence="1" id="KW-1133">Transmembrane helix</keyword>
<keyword evidence="1" id="KW-0812">Transmembrane</keyword>
<proteinExistence type="predicted"/>
<dbReference type="Proteomes" id="UP000295131">
    <property type="component" value="Unassembled WGS sequence"/>
</dbReference>
<dbReference type="RefSeq" id="WP_133283214.1">
    <property type="nucleotide sequence ID" value="NZ_SMSI01000001.1"/>
</dbReference>
<accession>A0A4R5PN51</accession>
<keyword evidence="1" id="KW-0472">Membrane</keyword>
<name>A0A4R5PN51_9HYPH</name>
<protein>
    <submittedName>
        <fullName evidence="2">Uncharacterized protein</fullName>
    </submittedName>
</protein>
<feature type="transmembrane region" description="Helical" evidence="1">
    <location>
        <begin position="39"/>
        <end position="56"/>
    </location>
</feature>
<dbReference type="AlphaFoldDB" id="A0A4R5PN51"/>
<dbReference type="OrthoDB" id="8279142at2"/>
<sequence>MSFRDINSKYLEPGSMWLMIFGIVALCQPWIFVLHRYGATIIVLGLICFLITSHIGPKPFVVEDEVFDVSDHREGKA</sequence>
<evidence type="ECO:0000256" key="1">
    <source>
        <dbReference type="SAM" id="Phobius"/>
    </source>
</evidence>
<reference evidence="2 3" key="1">
    <citation type="journal article" date="2013" name="Int. J. Syst. Evol. Microbiol.">
        <title>Hoeflea suaedae sp. nov., an endophytic bacterium isolated from the root of the halophyte Suaeda maritima.</title>
        <authorList>
            <person name="Chung E.J."/>
            <person name="Park J.A."/>
            <person name="Pramanik P."/>
            <person name="Bibi F."/>
            <person name="Jeon C.O."/>
            <person name="Chung Y.R."/>
        </authorList>
    </citation>
    <scope>NUCLEOTIDE SEQUENCE [LARGE SCALE GENOMIC DNA]</scope>
    <source>
        <strain evidence="2 3">YC6898</strain>
    </source>
</reference>
<evidence type="ECO:0000313" key="2">
    <source>
        <dbReference type="EMBL" id="TDH38379.1"/>
    </source>
</evidence>